<evidence type="ECO:0000256" key="1">
    <source>
        <dbReference type="SAM" id="Phobius"/>
    </source>
</evidence>
<name>A0ABU3A4Z3_9GAMM</name>
<proteinExistence type="predicted"/>
<dbReference type="RefSeq" id="WP_311583965.1">
    <property type="nucleotide sequence ID" value="NZ_JAVRIF010000010.1"/>
</dbReference>
<accession>A0ABU3A4Z3</accession>
<comment type="caution">
    <text evidence="2">The sequence shown here is derived from an EMBL/GenBank/DDBJ whole genome shotgun (WGS) entry which is preliminary data.</text>
</comment>
<protein>
    <recommendedName>
        <fullName evidence="4">Anti-sigma factor</fullName>
    </recommendedName>
</protein>
<keyword evidence="3" id="KW-1185">Reference proteome</keyword>
<dbReference type="Proteomes" id="UP001266357">
    <property type="component" value="Unassembled WGS sequence"/>
</dbReference>
<keyword evidence="1" id="KW-0472">Membrane</keyword>
<evidence type="ECO:0000313" key="2">
    <source>
        <dbReference type="EMBL" id="MDT0604965.1"/>
    </source>
</evidence>
<reference evidence="2 3" key="1">
    <citation type="submission" date="2023-09" db="EMBL/GenBank/DDBJ databases">
        <authorList>
            <person name="Rey-Velasco X."/>
        </authorList>
    </citation>
    <scope>NUCLEOTIDE SEQUENCE [LARGE SCALE GENOMIC DNA]</scope>
    <source>
        <strain evidence="2 3">W431</strain>
    </source>
</reference>
<evidence type="ECO:0008006" key="4">
    <source>
        <dbReference type="Google" id="ProtNLM"/>
    </source>
</evidence>
<feature type="transmembrane region" description="Helical" evidence="1">
    <location>
        <begin position="55"/>
        <end position="72"/>
    </location>
</feature>
<keyword evidence="1" id="KW-0812">Transmembrane</keyword>
<dbReference type="EMBL" id="JAVRIF010000010">
    <property type="protein sequence ID" value="MDT0604965.1"/>
    <property type="molecule type" value="Genomic_DNA"/>
</dbReference>
<sequence>MKKPISEATLDEQVEQLSKEMSPKRDLWQGIEKAIAVSPRLPNETYPQKTKRVHLAWAASVVAAVLLTWFSFSPQMTTSHENLDLASVMQKNFEQQKTLMLTSFGQPELTQLSPEMQQQLLELSSARAAISKALENDPNNSELLNLLRWTQKQELELLNQLYSPQWQTI</sequence>
<keyword evidence="1" id="KW-1133">Transmembrane helix</keyword>
<gene>
    <name evidence="2" type="ORF">RM573_15285</name>
</gene>
<organism evidence="2 3">
    <name type="scientific">Thalassotalea castellviae</name>
    <dbReference type="NCBI Taxonomy" id="3075612"/>
    <lineage>
        <taxon>Bacteria</taxon>
        <taxon>Pseudomonadati</taxon>
        <taxon>Pseudomonadota</taxon>
        <taxon>Gammaproteobacteria</taxon>
        <taxon>Alteromonadales</taxon>
        <taxon>Colwelliaceae</taxon>
        <taxon>Thalassotalea</taxon>
    </lineage>
</organism>
<evidence type="ECO:0000313" key="3">
    <source>
        <dbReference type="Proteomes" id="UP001266357"/>
    </source>
</evidence>